<sequence>MSERPSPEKRFVVDIMLGKVAKWLRILGFDARCLRVDSSAQVTRFREEGRIIVTRRRQWCGSTGVFCLTSNDPSEQLKELIAAVPIRLEELRPLRRCILCNLDLEVLPRDRVFGRVPDFVFETNECFHHCPGCGRIYWPGTHLVRMVERMRRELNWSG</sequence>
<evidence type="ECO:0000313" key="2">
    <source>
        <dbReference type="EMBL" id="ABK15775.1"/>
    </source>
</evidence>
<dbReference type="KEGG" id="sfu:Sfum_0072"/>
<dbReference type="PANTHER" id="PTHR39081:SF1">
    <property type="entry name" value="MUT7-C RNASE DOMAIN-CONTAINING PROTEIN"/>
    <property type="match status" value="1"/>
</dbReference>
<keyword evidence="3" id="KW-1185">Reference proteome</keyword>
<accession>A0LEC3</accession>
<dbReference type="EMBL" id="CP000478">
    <property type="protein sequence ID" value="ABK15775.1"/>
    <property type="molecule type" value="Genomic_DNA"/>
</dbReference>
<organism evidence="2 3">
    <name type="scientific">Syntrophobacter fumaroxidans (strain DSM 10017 / MPOB)</name>
    <dbReference type="NCBI Taxonomy" id="335543"/>
    <lineage>
        <taxon>Bacteria</taxon>
        <taxon>Pseudomonadati</taxon>
        <taxon>Thermodesulfobacteriota</taxon>
        <taxon>Syntrophobacteria</taxon>
        <taxon>Syntrophobacterales</taxon>
        <taxon>Syntrophobacteraceae</taxon>
        <taxon>Syntrophobacter</taxon>
    </lineage>
</organism>
<dbReference type="eggNOG" id="COG1656">
    <property type="taxonomic scope" value="Bacteria"/>
</dbReference>
<dbReference type="STRING" id="335543.Sfum_0072"/>
<proteinExistence type="predicted"/>
<gene>
    <name evidence="2" type="ordered locus">Sfum_0072</name>
</gene>
<dbReference type="Proteomes" id="UP000001784">
    <property type="component" value="Chromosome"/>
</dbReference>
<dbReference type="InterPro" id="IPR002782">
    <property type="entry name" value="Mut7-C_RNAse_dom"/>
</dbReference>
<dbReference type="InParanoid" id="A0LEC3"/>
<feature type="domain" description="Mut7-C RNAse" evidence="1">
    <location>
        <begin position="9"/>
        <end position="149"/>
    </location>
</feature>
<dbReference type="RefSeq" id="WP_011696948.1">
    <property type="nucleotide sequence ID" value="NC_008554.1"/>
</dbReference>
<evidence type="ECO:0000259" key="1">
    <source>
        <dbReference type="Pfam" id="PF01927"/>
    </source>
</evidence>
<evidence type="ECO:0000313" key="3">
    <source>
        <dbReference type="Proteomes" id="UP000001784"/>
    </source>
</evidence>
<dbReference type="PANTHER" id="PTHR39081">
    <property type="entry name" value="MUT7-C DOMAIN-CONTAINING PROTEIN"/>
    <property type="match status" value="1"/>
</dbReference>
<dbReference type="AlphaFoldDB" id="A0LEC3"/>
<protein>
    <recommendedName>
        <fullName evidence="1">Mut7-C RNAse domain-containing protein</fullName>
    </recommendedName>
</protein>
<dbReference type="HOGENOM" id="CLU_112469_1_0_7"/>
<dbReference type="Pfam" id="PF01927">
    <property type="entry name" value="Mut7-C"/>
    <property type="match status" value="1"/>
</dbReference>
<reference evidence="2 3" key="1">
    <citation type="submission" date="2006-10" db="EMBL/GenBank/DDBJ databases">
        <title>Complete sequence of Syntrophobacter fumaroxidans MPOB.</title>
        <authorList>
            <consortium name="US DOE Joint Genome Institute"/>
            <person name="Copeland A."/>
            <person name="Lucas S."/>
            <person name="Lapidus A."/>
            <person name="Barry K."/>
            <person name="Detter J.C."/>
            <person name="Glavina del Rio T."/>
            <person name="Hammon N."/>
            <person name="Israni S."/>
            <person name="Pitluck S."/>
            <person name="Goltsman E.G."/>
            <person name="Martinez M."/>
            <person name="Schmutz J."/>
            <person name="Larimer F."/>
            <person name="Land M."/>
            <person name="Hauser L."/>
            <person name="Kyrpides N."/>
            <person name="Kim E."/>
            <person name="Boone D.R."/>
            <person name="Brockman F."/>
            <person name="Culley D."/>
            <person name="Ferry J."/>
            <person name="Gunsalus R."/>
            <person name="McInerney M.J."/>
            <person name="Morrison M."/>
            <person name="Plugge C."/>
            <person name="Rohlin L."/>
            <person name="Scholten J."/>
            <person name="Sieber J."/>
            <person name="Stams A.J.M."/>
            <person name="Worm P."/>
            <person name="Henstra A.M."/>
            <person name="Richardson P."/>
        </authorList>
    </citation>
    <scope>NUCLEOTIDE SEQUENCE [LARGE SCALE GENOMIC DNA]</scope>
    <source>
        <strain evidence="3">DSM 10017 / MPOB</strain>
    </source>
</reference>
<name>A0LEC3_SYNFM</name>